<name>X1R2M0_9ZZZZ</name>
<protein>
    <submittedName>
        <fullName evidence="1">Uncharacterized protein</fullName>
    </submittedName>
</protein>
<organism evidence="1">
    <name type="scientific">marine sediment metagenome</name>
    <dbReference type="NCBI Taxonomy" id="412755"/>
    <lineage>
        <taxon>unclassified sequences</taxon>
        <taxon>metagenomes</taxon>
        <taxon>ecological metagenomes</taxon>
    </lineage>
</organism>
<accession>X1R2M0</accession>
<reference evidence="1" key="1">
    <citation type="journal article" date="2014" name="Front. Microbiol.">
        <title>High frequency of phylogenetically diverse reductive dehalogenase-homologous genes in deep subseafloor sedimentary metagenomes.</title>
        <authorList>
            <person name="Kawai M."/>
            <person name="Futagami T."/>
            <person name="Toyoda A."/>
            <person name="Takaki Y."/>
            <person name="Nishi S."/>
            <person name="Hori S."/>
            <person name="Arai W."/>
            <person name="Tsubouchi T."/>
            <person name="Morono Y."/>
            <person name="Uchiyama I."/>
            <person name="Ito T."/>
            <person name="Fujiyama A."/>
            <person name="Inagaki F."/>
            <person name="Takami H."/>
        </authorList>
    </citation>
    <scope>NUCLEOTIDE SEQUENCE</scope>
    <source>
        <strain evidence="1">Expedition CK06-06</strain>
    </source>
</reference>
<dbReference type="EMBL" id="BARV01034714">
    <property type="protein sequence ID" value="GAI49819.1"/>
    <property type="molecule type" value="Genomic_DNA"/>
</dbReference>
<gene>
    <name evidence="1" type="ORF">S06H3_54293</name>
</gene>
<dbReference type="AlphaFoldDB" id="X1R2M0"/>
<feature type="non-terminal residue" evidence="1">
    <location>
        <position position="191"/>
    </location>
</feature>
<proteinExistence type="predicted"/>
<evidence type="ECO:0000313" key="1">
    <source>
        <dbReference type="EMBL" id="GAI49819.1"/>
    </source>
</evidence>
<sequence>MKRILIAIVLIFSLLLIPSTANIASADESDNTSYEFGNVTLEVEVVPPKPAPAPAPPTGDGAPAAYSVKTDIFGKVKTFYTNYKGEVQKTIEATSKDGLLTFTIPKKTTALGEDGKRLKGLEAAVDESPPDPPEDAHIIGLAYDFGPDGATFEPPITFTWSYDHYILPTGIVEKDLVLAYHDGEAWIELEC</sequence>
<comment type="caution">
    <text evidence="1">The sequence shown here is derived from an EMBL/GenBank/DDBJ whole genome shotgun (WGS) entry which is preliminary data.</text>
</comment>